<feature type="transmembrane region" description="Helical" evidence="7">
    <location>
        <begin position="95"/>
        <end position="114"/>
    </location>
</feature>
<dbReference type="GO" id="GO:0005789">
    <property type="term" value="C:endoplasmic reticulum membrane"/>
    <property type="evidence" value="ECO:0007669"/>
    <property type="project" value="UniProtKB-SubCell"/>
</dbReference>
<protein>
    <recommendedName>
        <fullName evidence="7">Derlin</fullName>
    </recommendedName>
</protein>
<dbReference type="InterPro" id="IPR035952">
    <property type="entry name" value="Rhomboid-like_sf"/>
</dbReference>
<feature type="transmembrane region" description="Helical" evidence="7">
    <location>
        <begin position="52"/>
        <end position="75"/>
    </location>
</feature>
<dbReference type="SUPFAM" id="SSF144091">
    <property type="entry name" value="Rhomboid-like"/>
    <property type="match status" value="1"/>
</dbReference>
<sequence length="272" mass="31578">MDELRHEIANMPPITKYYAAACLFLSIAVHLGILSPLQLYFNPSLVFGELQLWRLITCFCFFGQIDFNFFFNMYFVYRYCRMLEENYYYGRSADFLMMFIFGGCLSLVRAAIFIAGMFLQMLFLSHVLTMMLVYVWSRRSPSVRLNIMGLFTVNAPYLPWVFFAISYLLGIVIGHLYYVLEDVFPNQPQGFKILRTPTVLYASMFILYIFSERTFLMGVEKIRLIGHFQKNGLADLTGALIEPLNKIVHSDLISPTFVKFAGLVGLFYCLFI</sequence>
<evidence type="ECO:0000256" key="7">
    <source>
        <dbReference type="RuleBase" id="RU363059"/>
    </source>
</evidence>
<comment type="subcellular location">
    <subcellularLocation>
        <location evidence="1 7">Endoplasmic reticulum membrane</location>
        <topology evidence="1 7">Multi-pass membrane protein</topology>
    </subcellularLocation>
</comment>
<keyword evidence="4 7" id="KW-0256">Endoplasmic reticulum</keyword>
<dbReference type="GO" id="GO:0006950">
    <property type="term" value="P:response to stress"/>
    <property type="evidence" value="ECO:0007669"/>
    <property type="project" value="UniProtKB-ARBA"/>
</dbReference>
<dbReference type="Proteomes" id="UP000281553">
    <property type="component" value="Unassembled WGS sequence"/>
</dbReference>
<gene>
    <name evidence="8" type="ORF">DILT_LOCUS3717</name>
</gene>
<dbReference type="OrthoDB" id="1716531at2759"/>
<keyword evidence="5 7" id="KW-1133">Transmembrane helix</keyword>
<dbReference type="PANTHER" id="PTHR11009">
    <property type="entry name" value="DER1-LIKE PROTEIN, DERLIN"/>
    <property type="match status" value="1"/>
</dbReference>
<reference evidence="8 9" key="1">
    <citation type="submission" date="2018-11" db="EMBL/GenBank/DDBJ databases">
        <authorList>
            <consortium name="Pathogen Informatics"/>
        </authorList>
    </citation>
    <scope>NUCLEOTIDE SEQUENCE [LARGE SCALE GENOMIC DNA]</scope>
</reference>
<keyword evidence="6 7" id="KW-0472">Membrane</keyword>
<dbReference type="EMBL" id="UYRU01044123">
    <property type="protein sequence ID" value="VDK85451.1"/>
    <property type="molecule type" value="Genomic_DNA"/>
</dbReference>
<evidence type="ECO:0000256" key="6">
    <source>
        <dbReference type="ARBA" id="ARBA00023136"/>
    </source>
</evidence>
<accession>A0A3P6V5T8</accession>
<comment type="similarity">
    <text evidence="2 7">Belongs to the derlin family.</text>
</comment>
<dbReference type="InterPro" id="IPR007599">
    <property type="entry name" value="DER1"/>
</dbReference>
<proteinExistence type="inferred from homology"/>
<keyword evidence="3 7" id="KW-0812">Transmembrane</keyword>
<dbReference type="AlphaFoldDB" id="A0A3P6V5T8"/>
<name>A0A3P6V5T8_DIBLA</name>
<organism evidence="8 9">
    <name type="scientific">Dibothriocephalus latus</name>
    <name type="common">Fish tapeworm</name>
    <name type="synonym">Diphyllobothrium latum</name>
    <dbReference type="NCBI Taxonomy" id="60516"/>
    <lineage>
        <taxon>Eukaryota</taxon>
        <taxon>Metazoa</taxon>
        <taxon>Spiralia</taxon>
        <taxon>Lophotrochozoa</taxon>
        <taxon>Platyhelminthes</taxon>
        <taxon>Cestoda</taxon>
        <taxon>Eucestoda</taxon>
        <taxon>Diphyllobothriidea</taxon>
        <taxon>Diphyllobothriidae</taxon>
        <taxon>Dibothriocephalus</taxon>
    </lineage>
</organism>
<evidence type="ECO:0000256" key="2">
    <source>
        <dbReference type="ARBA" id="ARBA00008917"/>
    </source>
</evidence>
<feature type="transmembrane region" description="Helical" evidence="7">
    <location>
        <begin position="157"/>
        <end position="180"/>
    </location>
</feature>
<keyword evidence="9" id="KW-1185">Reference proteome</keyword>
<evidence type="ECO:0000256" key="3">
    <source>
        <dbReference type="ARBA" id="ARBA00022692"/>
    </source>
</evidence>
<feature type="transmembrane region" description="Helical" evidence="7">
    <location>
        <begin position="121"/>
        <end position="137"/>
    </location>
</feature>
<feature type="transmembrane region" description="Helical" evidence="7">
    <location>
        <begin position="17"/>
        <end position="40"/>
    </location>
</feature>
<feature type="transmembrane region" description="Helical" evidence="7">
    <location>
        <begin position="192"/>
        <end position="210"/>
    </location>
</feature>
<evidence type="ECO:0000313" key="8">
    <source>
        <dbReference type="EMBL" id="VDK85451.1"/>
    </source>
</evidence>
<evidence type="ECO:0000256" key="5">
    <source>
        <dbReference type="ARBA" id="ARBA00022989"/>
    </source>
</evidence>
<comment type="caution">
    <text evidence="7">Lacks conserved residue(s) required for the propagation of feature annotation.</text>
</comment>
<dbReference type="Pfam" id="PF04511">
    <property type="entry name" value="DER1"/>
    <property type="match status" value="1"/>
</dbReference>
<evidence type="ECO:0000313" key="9">
    <source>
        <dbReference type="Proteomes" id="UP000281553"/>
    </source>
</evidence>
<evidence type="ECO:0000256" key="4">
    <source>
        <dbReference type="ARBA" id="ARBA00022824"/>
    </source>
</evidence>
<evidence type="ECO:0000256" key="1">
    <source>
        <dbReference type="ARBA" id="ARBA00004477"/>
    </source>
</evidence>
<comment type="function">
    <text evidence="7">May be involved in the degradation of misfolded endoplasmic reticulum (ER) luminal proteins.</text>
</comment>